<protein>
    <submittedName>
        <fullName evidence="2">Uncharacterized protein</fullName>
    </submittedName>
</protein>
<dbReference type="KEGG" id="ang:An07g09670"/>
<organism evidence="2">
    <name type="scientific">Aspergillus niger</name>
    <dbReference type="NCBI Taxonomy" id="5061"/>
    <lineage>
        <taxon>Eukaryota</taxon>
        <taxon>Fungi</taxon>
        <taxon>Dikarya</taxon>
        <taxon>Ascomycota</taxon>
        <taxon>Pezizomycotina</taxon>
        <taxon>Eurotiomycetes</taxon>
        <taxon>Eurotiomycetidae</taxon>
        <taxon>Eurotiales</taxon>
        <taxon>Aspergillaceae</taxon>
        <taxon>Aspergillus</taxon>
        <taxon>Aspergillus subgen. Circumdati</taxon>
    </lineage>
</organism>
<gene>
    <name evidence="2" type="ORF">An07g09670</name>
</gene>
<feature type="compositionally biased region" description="Polar residues" evidence="1">
    <location>
        <begin position="108"/>
        <end position="125"/>
    </location>
</feature>
<dbReference type="GeneID" id="84591533"/>
<dbReference type="AlphaFoldDB" id="A0AAJ8DZ67"/>
<accession>A0AAJ8DZ67</accession>
<dbReference type="VEuPathDB" id="FungiDB:An07g09670"/>
<feature type="region of interest" description="Disordered" evidence="1">
    <location>
        <begin position="100"/>
        <end position="125"/>
    </location>
</feature>
<reference evidence="2" key="2">
    <citation type="submission" date="2025-08" db="UniProtKB">
        <authorList>
            <consortium name="RefSeq"/>
        </authorList>
    </citation>
    <scope>IDENTIFICATION</scope>
</reference>
<evidence type="ECO:0000313" key="2">
    <source>
        <dbReference type="RefSeq" id="XP_059601102.1"/>
    </source>
</evidence>
<reference evidence="2" key="1">
    <citation type="submission" date="2025-02" db="EMBL/GenBank/DDBJ databases">
        <authorList>
            <consortium name="NCBI Genome Project"/>
        </authorList>
    </citation>
    <scope>NUCLEOTIDE SEQUENCE</scope>
</reference>
<feature type="region of interest" description="Disordered" evidence="1">
    <location>
        <begin position="1"/>
        <end position="22"/>
    </location>
</feature>
<dbReference type="RefSeq" id="XP_059601102.1">
    <property type="nucleotide sequence ID" value="XM_059748720.1"/>
</dbReference>
<sequence length="139" mass="15343">MLPVTAILSPSQRRTGGTRIETGEKLRKPEPWMAKKENIIHGTEVQVRTCIETAKALSLFIDSASRMKGHSLAVDGVAQRAFFPLGLRLAGGNWTRTAYHREPKDLPSNANPRLTGTNSSFPGRSVFQHSKASRVDFLD</sequence>
<proteinExistence type="predicted"/>
<name>A0AAJ8DZ67_ASPNG</name>
<evidence type="ECO:0000256" key="1">
    <source>
        <dbReference type="SAM" id="MobiDB-lite"/>
    </source>
</evidence>